<name>K2NWQ1_9LACT</name>
<protein>
    <submittedName>
        <fullName evidence="1">Uncharacterized protein</fullName>
    </submittedName>
</protein>
<gene>
    <name evidence="1" type="ORF">C426_0606</name>
</gene>
<organism evidence="1 2">
    <name type="scientific">Lactococcus garvieae DCC43</name>
    <dbReference type="NCBI Taxonomy" id="1231377"/>
    <lineage>
        <taxon>Bacteria</taxon>
        <taxon>Bacillati</taxon>
        <taxon>Bacillota</taxon>
        <taxon>Bacilli</taxon>
        <taxon>Lactobacillales</taxon>
        <taxon>Streptococcaceae</taxon>
        <taxon>Lactococcus</taxon>
    </lineage>
</organism>
<sequence length="151" mass="17531">MKFEIDVDNINSNADLNAVLLQIKNSVIEVAEVKNPNTIFNKVKVRESDFEEINSMFPEVQIPHFDAFGSILEIDKHGIYQDNKNHFPKSYPVYASSMHNEIRSLVLGIYGYKNNTQVKPQQYNDVCQTYLELKQVILKNYKKRIAKELGY</sequence>
<comment type="caution">
    <text evidence="1">The sequence shown here is derived from an EMBL/GenBank/DDBJ whole genome shotgun (WGS) entry which is preliminary data.</text>
</comment>
<dbReference type="RefSeq" id="WP_003134904.1">
    <property type="nucleotide sequence ID" value="NZ_AMQS01000007.1"/>
</dbReference>
<dbReference type="Proteomes" id="UP000006787">
    <property type="component" value="Unassembled WGS sequence"/>
</dbReference>
<evidence type="ECO:0000313" key="1">
    <source>
        <dbReference type="EMBL" id="EKF51978.1"/>
    </source>
</evidence>
<dbReference type="EMBL" id="AMQS01000007">
    <property type="protein sequence ID" value="EKF51978.1"/>
    <property type="molecule type" value="Genomic_DNA"/>
</dbReference>
<dbReference type="AlphaFoldDB" id="K2NWQ1"/>
<reference evidence="1 2" key="1">
    <citation type="journal article" date="2012" name="J. Bacteriol.">
        <title>Genome Sequence of the Bacteriocin-Producing Strain Lactococcus garvieae DCC43.</title>
        <authorList>
            <person name="Gabrielsen C."/>
            <person name="Brede D.A."/>
            <person name="Hernandez P.E."/>
            <person name="Nes I.F."/>
            <person name="Diep D.B."/>
        </authorList>
    </citation>
    <scope>NUCLEOTIDE SEQUENCE [LARGE SCALE GENOMIC DNA]</scope>
    <source>
        <strain evidence="1 2">DCC43</strain>
    </source>
</reference>
<dbReference type="PATRIC" id="fig|1231377.3.peg.607"/>
<accession>K2NWQ1</accession>
<evidence type="ECO:0000313" key="2">
    <source>
        <dbReference type="Proteomes" id="UP000006787"/>
    </source>
</evidence>
<proteinExistence type="predicted"/>